<reference evidence="1" key="1">
    <citation type="journal article" date="2014" name="Int. J. Syst. Evol. Microbiol.">
        <title>Complete genome sequence of Corynebacterium casei LMG S-19264T (=DSM 44701T), isolated from a smear-ripened cheese.</title>
        <authorList>
            <consortium name="US DOE Joint Genome Institute (JGI-PGF)"/>
            <person name="Walter F."/>
            <person name="Albersmeier A."/>
            <person name="Kalinowski J."/>
            <person name="Ruckert C."/>
        </authorList>
    </citation>
    <scope>NUCLEOTIDE SEQUENCE</scope>
    <source>
        <strain evidence="1">JCM 4784</strain>
    </source>
</reference>
<evidence type="ECO:0000313" key="2">
    <source>
        <dbReference type="Proteomes" id="UP000608024"/>
    </source>
</evidence>
<dbReference type="EMBL" id="BNBT01000004">
    <property type="protein sequence ID" value="GHE38552.1"/>
    <property type="molecule type" value="Genomic_DNA"/>
</dbReference>
<protein>
    <submittedName>
        <fullName evidence="1">Uncharacterized protein</fullName>
    </submittedName>
</protein>
<reference evidence="1" key="2">
    <citation type="submission" date="2020-09" db="EMBL/GenBank/DDBJ databases">
        <authorList>
            <person name="Sun Q."/>
            <person name="Ohkuma M."/>
        </authorList>
    </citation>
    <scope>NUCLEOTIDE SEQUENCE</scope>
    <source>
        <strain evidence="1">JCM 4784</strain>
    </source>
</reference>
<comment type="caution">
    <text evidence="1">The sequence shown here is derived from an EMBL/GenBank/DDBJ whole genome shotgun (WGS) entry which is preliminary data.</text>
</comment>
<proteinExistence type="predicted"/>
<dbReference type="AlphaFoldDB" id="A0A918Z5N5"/>
<gene>
    <name evidence="1" type="ORF">GCM10018785_05250</name>
</gene>
<name>A0A918Z5N5_9ACTN</name>
<keyword evidence="2" id="KW-1185">Reference proteome</keyword>
<accession>A0A918Z5N5</accession>
<sequence length="321" mass="35104">MRGSPYCLIMGFDTSFHPVDLPLIEERLLPYLAGHGDDDSIDDLVARAVEIRKVRFRAKAWALGVQEYACDHEGIDFAAHLHVWGRPFFLVGDGPDRIAEDLRRYLTASADDVDALAVEMIGRIGPGLVGLVEPDEGGQLPDDAALAAGLAMPLRMLRAAAITLRRGERWVRRPGDGREFDAARLLTREVPYCVLEFAAALLPGWMSRGYTWPTRLCAHAGLDAEGFTAPTALTGLLREEFSDLEWPDLPATIGGNYMVGGLVPAASVAEARAHLACHRDRFDCDAVDVRKIDEAMVVAERLGLGFCEATELYSAMEGNLN</sequence>
<evidence type="ECO:0000313" key="1">
    <source>
        <dbReference type="EMBL" id="GHE38552.1"/>
    </source>
</evidence>
<organism evidence="1 2">
    <name type="scientific">Streptomyces longispororuber</name>
    <dbReference type="NCBI Taxonomy" id="68230"/>
    <lineage>
        <taxon>Bacteria</taxon>
        <taxon>Bacillati</taxon>
        <taxon>Actinomycetota</taxon>
        <taxon>Actinomycetes</taxon>
        <taxon>Kitasatosporales</taxon>
        <taxon>Streptomycetaceae</taxon>
        <taxon>Streptomyces</taxon>
    </lineage>
</organism>
<dbReference type="Proteomes" id="UP000608024">
    <property type="component" value="Unassembled WGS sequence"/>
</dbReference>